<proteinExistence type="predicted"/>
<name>A0A2M3ZQW0_9DIPT</name>
<dbReference type="EMBL" id="GGFM01010185">
    <property type="protein sequence ID" value="MBW30936.1"/>
    <property type="molecule type" value="Transcribed_RNA"/>
</dbReference>
<evidence type="ECO:0000313" key="2">
    <source>
        <dbReference type="EMBL" id="MBW30936.1"/>
    </source>
</evidence>
<evidence type="ECO:0000256" key="1">
    <source>
        <dbReference type="SAM" id="SignalP"/>
    </source>
</evidence>
<feature type="chain" id="PRO_5014805024" evidence="1">
    <location>
        <begin position="24"/>
        <end position="72"/>
    </location>
</feature>
<sequence length="72" mass="8406">MPVSKPTRHQVPLLCLLSISCWAGWVRNMSAEFSFGAIYHRTPDASRKPESAYRKHVFVRFCFRQTAFLDCR</sequence>
<dbReference type="PROSITE" id="PS51257">
    <property type="entry name" value="PROKAR_LIPOPROTEIN"/>
    <property type="match status" value="1"/>
</dbReference>
<protein>
    <submittedName>
        <fullName evidence="2">Putative secreted peptide</fullName>
    </submittedName>
</protein>
<dbReference type="AlphaFoldDB" id="A0A2M3ZQW0"/>
<organism evidence="2">
    <name type="scientific">Anopheles braziliensis</name>
    <dbReference type="NCBI Taxonomy" id="58242"/>
    <lineage>
        <taxon>Eukaryota</taxon>
        <taxon>Metazoa</taxon>
        <taxon>Ecdysozoa</taxon>
        <taxon>Arthropoda</taxon>
        <taxon>Hexapoda</taxon>
        <taxon>Insecta</taxon>
        <taxon>Pterygota</taxon>
        <taxon>Neoptera</taxon>
        <taxon>Endopterygota</taxon>
        <taxon>Diptera</taxon>
        <taxon>Nematocera</taxon>
        <taxon>Culicoidea</taxon>
        <taxon>Culicidae</taxon>
        <taxon>Anophelinae</taxon>
        <taxon>Anopheles</taxon>
    </lineage>
</organism>
<accession>A0A2M3ZQW0</accession>
<feature type="signal peptide" evidence="1">
    <location>
        <begin position="1"/>
        <end position="23"/>
    </location>
</feature>
<keyword evidence="1" id="KW-0732">Signal</keyword>
<reference evidence="2" key="1">
    <citation type="submission" date="2018-01" db="EMBL/GenBank/DDBJ databases">
        <title>An insight into the sialome of Amazonian anophelines.</title>
        <authorList>
            <person name="Ribeiro J.M."/>
            <person name="Scarpassa V."/>
            <person name="Calvo E."/>
        </authorList>
    </citation>
    <scope>NUCLEOTIDE SEQUENCE</scope>
    <source>
        <tissue evidence="2">Salivary glands</tissue>
    </source>
</reference>